<proteinExistence type="predicted"/>
<name>A0A853CJN1_9ACTN</name>
<comment type="caution">
    <text evidence="1">The sequence shown here is derived from an EMBL/GenBank/DDBJ whole genome shotgun (WGS) entry which is preliminary data.</text>
</comment>
<dbReference type="Pfam" id="PF04237">
    <property type="entry name" value="YjbR"/>
    <property type="match status" value="1"/>
</dbReference>
<protein>
    <recommendedName>
        <fullName evidence="3">YjbR protein</fullName>
    </recommendedName>
</protein>
<keyword evidence="2" id="KW-1185">Reference proteome</keyword>
<evidence type="ECO:0000313" key="1">
    <source>
        <dbReference type="EMBL" id="NYJ07970.1"/>
    </source>
</evidence>
<dbReference type="InterPro" id="IPR058532">
    <property type="entry name" value="YjbR/MT2646/Rv2570-like"/>
</dbReference>
<dbReference type="RefSeq" id="WP_218859370.1">
    <property type="nucleotide sequence ID" value="NZ_JACBZT010000001.1"/>
</dbReference>
<sequence length="112" mass="12218">MQFDEALVAVLALPGAYEADHHGRRSFRVGDGKVLVTVPETGVLNVMVDDDLARSAAGAPGVDLLWWGKKLSGVRVEVAEVDPALLEELLEAVWRRRSPDARRRGEGFGTRP</sequence>
<evidence type="ECO:0000313" key="2">
    <source>
        <dbReference type="Proteomes" id="UP000541969"/>
    </source>
</evidence>
<evidence type="ECO:0008006" key="3">
    <source>
        <dbReference type="Google" id="ProtNLM"/>
    </source>
</evidence>
<accession>A0A853CJN1</accession>
<organism evidence="1 2">
    <name type="scientific">Petropleomorpha daqingensis</name>
    <dbReference type="NCBI Taxonomy" id="2026353"/>
    <lineage>
        <taxon>Bacteria</taxon>
        <taxon>Bacillati</taxon>
        <taxon>Actinomycetota</taxon>
        <taxon>Actinomycetes</taxon>
        <taxon>Geodermatophilales</taxon>
        <taxon>Geodermatophilaceae</taxon>
        <taxon>Petropleomorpha</taxon>
    </lineage>
</organism>
<reference evidence="1 2" key="1">
    <citation type="submission" date="2020-07" db="EMBL/GenBank/DDBJ databases">
        <title>Sequencing the genomes of 1000 actinobacteria strains.</title>
        <authorList>
            <person name="Klenk H.-P."/>
        </authorList>
    </citation>
    <scope>NUCLEOTIDE SEQUENCE [LARGE SCALE GENOMIC DNA]</scope>
    <source>
        <strain evidence="1 2">DSM 104001</strain>
    </source>
</reference>
<dbReference type="AlphaFoldDB" id="A0A853CJN1"/>
<dbReference type="EMBL" id="JACBZT010000001">
    <property type="protein sequence ID" value="NYJ07970.1"/>
    <property type="molecule type" value="Genomic_DNA"/>
</dbReference>
<dbReference type="Proteomes" id="UP000541969">
    <property type="component" value="Unassembled WGS sequence"/>
</dbReference>
<gene>
    <name evidence="1" type="ORF">GGQ55_004248</name>
</gene>